<proteinExistence type="predicted"/>
<comment type="caution">
    <text evidence="1">The sequence shown here is derived from an EMBL/GenBank/DDBJ whole genome shotgun (WGS) entry which is preliminary data.</text>
</comment>
<name>A0ACA9RFB2_9GLOM</name>
<gene>
    <name evidence="1" type="ORF">RPERSI_LOCUS18881</name>
</gene>
<organism evidence="1 2">
    <name type="scientific">Racocetra persica</name>
    <dbReference type="NCBI Taxonomy" id="160502"/>
    <lineage>
        <taxon>Eukaryota</taxon>
        <taxon>Fungi</taxon>
        <taxon>Fungi incertae sedis</taxon>
        <taxon>Mucoromycota</taxon>
        <taxon>Glomeromycotina</taxon>
        <taxon>Glomeromycetes</taxon>
        <taxon>Diversisporales</taxon>
        <taxon>Gigasporaceae</taxon>
        <taxon>Racocetra</taxon>
    </lineage>
</organism>
<reference evidence="1" key="1">
    <citation type="submission" date="2021-06" db="EMBL/GenBank/DDBJ databases">
        <authorList>
            <person name="Kallberg Y."/>
            <person name="Tangrot J."/>
            <person name="Rosling A."/>
        </authorList>
    </citation>
    <scope>NUCLEOTIDE SEQUENCE</scope>
    <source>
        <strain evidence="1">MA461A</strain>
    </source>
</reference>
<feature type="non-terminal residue" evidence="1">
    <location>
        <position position="194"/>
    </location>
</feature>
<accession>A0ACA9RFB2</accession>
<dbReference type="Proteomes" id="UP000789920">
    <property type="component" value="Unassembled WGS sequence"/>
</dbReference>
<dbReference type="EMBL" id="CAJVQC010050680">
    <property type="protein sequence ID" value="CAG8789390.1"/>
    <property type="molecule type" value="Genomic_DNA"/>
</dbReference>
<protein>
    <submittedName>
        <fullName evidence="1">33935_t:CDS:1</fullName>
    </submittedName>
</protein>
<evidence type="ECO:0000313" key="2">
    <source>
        <dbReference type="Proteomes" id="UP000789920"/>
    </source>
</evidence>
<feature type="non-terminal residue" evidence="1">
    <location>
        <position position="1"/>
    </location>
</feature>
<sequence length="194" mass="21760">DNTIRVINLDIPDYNLPNSRNNNNQYIGISSLYSNEPSNVNNTTDFPATDYLPTEAPSAAVASSTTPIATSTNKYNNYNNKKNNDNNTIDSPAADYLPTKAFLAAHNNNNDNNEHSDNNEYSDTNEYSDNNEHNDNPVKQKLPVELRLITKAEIGLKISSNNPDNFVKPKRKKQRHISIDYENNESSDPKSVVK</sequence>
<keyword evidence="2" id="KW-1185">Reference proteome</keyword>
<evidence type="ECO:0000313" key="1">
    <source>
        <dbReference type="EMBL" id="CAG8789390.1"/>
    </source>
</evidence>